<feature type="domain" description="Histidine kinase" evidence="11">
    <location>
        <begin position="466"/>
        <end position="681"/>
    </location>
</feature>
<evidence type="ECO:0000256" key="2">
    <source>
        <dbReference type="ARBA" id="ARBA00012438"/>
    </source>
</evidence>
<dbReference type="InterPro" id="IPR003594">
    <property type="entry name" value="HATPase_dom"/>
</dbReference>
<evidence type="ECO:0000256" key="6">
    <source>
        <dbReference type="ARBA" id="ARBA00022777"/>
    </source>
</evidence>
<dbReference type="SMART" id="SM00387">
    <property type="entry name" value="HATPase_c"/>
    <property type="match status" value="1"/>
</dbReference>
<dbReference type="PRINTS" id="PR00344">
    <property type="entry name" value="BCTRLSENSOR"/>
</dbReference>
<evidence type="ECO:0000259" key="12">
    <source>
        <dbReference type="PROSITE" id="PS50112"/>
    </source>
</evidence>
<evidence type="ECO:0000256" key="9">
    <source>
        <dbReference type="SAM" id="MobiDB-lite"/>
    </source>
</evidence>
<dbReference type="InterPro" id="IPR004358">
    <property type="entry name" value="Sig_transdc_His_kin-like_C"/>
</dbReference>
<name>A0A9D7F430_9RHOO</name>
<keyword evidence="10" id="KW-0472">Membrane</keyword>
<keyword evidence="6" id="KW-0418">Kinase</keyword>
<dbReference type="InterPro" id="IPR003661">
    <property type="entry name" value="HisK_dim/P_dom"/>
</dbReference>
<dbReference type="InterPro" id="IPR005467">
    <property type="entry name" value="His_kinase_dom"/>
</dbReference>
<dbReference type="CDD" id="cd00082">
    <property type="entry name" value="HisKA"/>
    <property type="match status" value="1"/>
</dbReference>
<dbReference type="SMART" id="SM00091">
    <property type="entry name" value="PAS"/>
    <property type="match status" value="1"/>
</dbReference>
<dbReference type="Gene3D" id="3.30.565.10">
    <property type="entry name" value="Histidine kinase-like ATPase, C-terminal domain"/>
    <property type="match status" value="1"/>
</dbReference>
<proteinExistence type="predicted"/>
<dbReference type="GO" id="GO:0000155">
    <property type="term" value="F:phosphorelay sensor kinase activity"/>
    <property type="evidence" value="ECO:0007669"/>
    <property type="project" value="InterPro"/>
</dbReference>
<dbReference type="SUPFAM" id="SSF55874">
    <property type="entry name" value="ATPase domain of HSP90 chaperone/DNA topoisomerase II/histidine kinase"/>
    <property type="match status" value="1"/>
</dbReference>
<keyword evidence="3" id="KW-0597">Phosphoprotein</keyword>
<evidence type="ECO:0000259" key="13">
    <source>
        <dbReference type="PROSITE" id="PS50113"/>
    </source>
</evidence>
<keyword evidence="10" id="KW-1133">Transmembrane helix</keyword>
<keyword evidence="5" id="KW-0547">Nucleotide-binding</keyword>
<dbReference type="SMART" id="SM00086">
    <property type="entry name" value="PAC"/>
    <property type="match status" value="1"/>
</dbReference>
<dbReference type="InterPro" id="IPR001610">
    <property type="entry name" value="PAC"/>
</dbReference>
<feature type="transmembrane region" description="Helical" evidence="10">
    <location>
        <begin position="21"/>
        <end position="44"/>
    </location>
</feature>
<dbReference type="GO" id="GO:0006355">
    <property type="term" value="P:regulation of DNA-templated transcription"/>
    <property type="evidence" value="ECO:0007669"/>
    <property type="project" value="InterPro"/>
</dbReference>
<keyword evidence="4" id="KW-0808">Transferase</keyword>
<dbReference type="Gene3D" id="3.30.450.20">
    <property type="entry name" value="PAS domain"/>
    <property type="match status" value="1"/>
</dbReference>
<dbReference type="PROSITE" id="PS50109">
    <property type="entry name" value="HIS_KIN"/>
    <property type="match status" value="1"/>
</dbReference>
<evidence type="ECO:0000256" key="1">
    <source>
        <dbReference type="ARBA" id="ARBA00000085"/>
    </source>
</evidence>
<comment type="catalytic activity">
    <reaction evidence="1">
        <text>ATP + protein L-histidine = ADP + protein N-phospho-L-histidine.</text>
        <dbReference type="EC" id="2.7.13.3"/>
    </reaction>
</comment>
<feature type="region of interest" description="Disordered" evidence="9">
    <location>
        <begin position="127"/>
        <end position="162"/>
    </location>
</feature>
<dbReference type="NCBIfam" id="TIGR00229">
    <property type="entry name" value="sensory_box"/>
    <property type="match status" value="1"/>
</dbReference>
<reference evidence="14" key="1">
    <citation type="submission" date="2020-10" db="EMBL/GenBank/DDBJ databases">
        <title>Connecting structure to function with the recovery of over 1000 high-quality activated sludge metagenome-assembled genomes encoding full-length rRNA genes using long-read sequencing.</title>
        <authorList>
            <person name="Singleton C.M."/>
            <person name="Petriglieri F."/>
            <person name="Kristensen J.M."/>
            <person name="Kirkegaard R.H."/>
            <person name="Michaelsen T.Y."/>
            <person name="Andersen M.H."/>
            <person name="Karst S.M."/>
            <person name="Dueholm M.S."/>
            <person name="Nielsen P.H."/>
            <person name="Albertsen M."/>
        </authorList>
    </citation>
    <scope>NUCLEOTIDE SEQUENCE</scope>
    <source>
        <strain evidence="14">EsbW_18-Q3-R4-48_MAXAC.044</strain>
    </source>
</reference>
<dbReference type="Pfam" id="PF00989">
    <property type="entry name" value="PAS"/>
    <property type="match status" value="1"/>
</dbReference>
<dbReference type="Proteomes" id="UP000886602">
    <property type="component" value="Unassembled WGS sequence"/>
</dbReference>
<dbReference type="InterPro" id="IPR036097">
    <property type="entry name" value="HisK_dim/P_sf"/>
</dbReference>
<keyword evidence="8" id="KW-0902">Two-component regulatory system</keyword>
<evidence type="ECO:0000256" key="7">
    <source>
        <dbReference type="ARBA" id="ARBA00022840"/>
    </source>
</evidence>
<dbReference type="InterPro" id="IPR000014">
    <property type="entry name" value="PAS"/>
</dbReference>
<feature type="domain" description="PAS" evidence="12">
    <location>
        <begin position="318"/>
        <end position="390"/>
    </location>
</feature>
<dbReference type="GO" id="GO:0005524">
    <property type="term" value="F:ATP binding"/>
    <property type="evidence" value="ECO:0007669"/>
    <property type="project" value="UniProtKB-KW"/>
</dbReference>
<dbReference type="AlphaFoldDB" id="A0A9D7F430"/>
<evidence type="ECO:0000256" key="8">
    <source>
        <dbReference type="ARBA" id="ARBA00023012"/>
    </source>
</evidence>
<feature type="domain" description="PAC" evidence="13">
    <location>
        <begin position="394"/>
        <end position="446"/>
    </location>
</feature>
<dbReference type="InterPro" id="IPR035965">
    <property type="entry name" value="PAS-like_dom_sf"/>
</dbReference>
<organism evidence="14 15">
    <name type="scientific">Candidatus Propionivibrio dominans</name>
    <dbReference type="NCBI Taxonomy" id="2954373"/>
    <lineage>
        <taxon>Bacteria</taxon>
        <taxon>Pseudomonadati</taxon>
        <taxon>Pseudomonadota</taxon>
        <taxon>Betaproteobacteria</taxon>
        <taxon>Rhodocyclales</taxon>
        <taxon>Rhodocyclaceae</taxon>
        <taxon>Propionivibrio</taxon>
    </lineage>
</organism>
<dbReference type="SUPFAM" id="SSF55785">
    <property type="entry name" value="PYP-like sensor domain (PAS domain)"/>
    <property type="match status" value="1"/>
</dbReference>
<gene>
    <name evidence="14" type="ORF">IPJ48_00620</name>
</gene>
<dbReference type="InterPro" id="IPR013767">
    <property type="entry name" value="PAS_fold"/>
</dbReference>
<keyword evidence="10" id="KW-0812">Transmembrane</keyword>
<dbReference type="PROSITE" id="PS50113">
    <property type="entry name" value="PAC"/>
    <property type="match status" value="1"/>
</dbReference>
<dbReference type="CDD" id="cd00130">
    <property type="entry name" value="PAS"/>
    <property type="match status" value="1"/>
</dbReference>
<evidence type="ECO:0000256" key="3">
    <source>
        <dbReference type="ARBA" id="ARBA00022553"/>
    </source>
</evidence>
<sequence>MTAALAPAKPRKFPTQKWSNWYLTALKLAVGLLLVLLILLLWLLRQNEAEEQRSTLIADVLWLEQILSFRLDGNAEQLKQLALVLSQEKNRNALFRVHTQHLIKNSPELQQILWLDSSAHLLDSMPTQNLPRLGSGGPGDDEKADTKALTKPETRADTPADMQSRAIELASKLGKPVYTDVYQSSGSPQFEVFFPLFENGHFHGSLVGVYSLNTLLKQLVPWWFTEKYQVRILDANGNTLASKSRVSEATTTLSYAVPFDPPGFGMAIQVTAYRSSGNIAQTLITSLIIALAAAVLVSLWVMRGHIQRRLVAEQALRSEYAFRKAMEDSLTVGMRARDLEGRVTYTNPAFCQMVGFSAEELIGARPPMPYWAPEELENTQAIHQAVIEGKAPREGFEIRLMRKDGSRFDALIYEAPLIDADGQHTGWMASIVDVTARKQVEEMARQQQEKLQLTSRLITMGEMASALAHELNQPLAAITSYNTGCLNKLESGDFNSRELKDALGKLGVQAQRAGSIIRRVHDFVRKSEPKLAPCDLAEVIDDSIGFIDAVARSLNVRIVRVIQGMRPELMADGVMIEQVLLNLMRNGIEAMSDTAPENRCLTIKLSQIDKHMQISVADRGPGIPPEVQEKLFTPFFSTKAEGMGIGLNICRSIIEFHHGRLWVEDNPEGGSIFVITLPITRP</sequence>
<dbReference type="EC" id="2.7.13.3" evidence="2"/>
<protein>
    <recommendedName>
        <fullName evidence="2">histidine kinase</fullName>
        <ecNumber evidence="2">2.7.13.3</ecNumber>
    </recommendedName>
</protein>
<dbReference type="InterPro" id="IPR036890">
    <property type="entry name" value="HATPase_C_sf"/>
</dbReference>
<dbReference type="Gene3D" id="1.10.287.130">
    <property type="match status" value="1"/>
</dbReference>
<feature type="transmembrane region" description="Helical" evidence="10">
    <location>
        <begin position="283"/>
        <end position="302"/>
    </location>
</feature>
<comment type="caution">
    <text evidence="14">The sequence shown here is derived from an EMBL/GenBank/DDBJ whole genome shotgun (WGS) entry which is preliminary data.</text>
</comment>
<evidence type="ECO:0000256" key="5">
    <source>
        <dbReference type="ARBA" id="ARBA00022741"/>
    </source>
</evidence>
<dbReference type="PROSITE" id="PS50112">
    <property type="entry name" value="PAS"/>
    <property type="match status" value="1"/>
</dbReference>
<dbReference type="SMART" id="SM00388">
    <property type="entry name" value="HisKA"/>
    <property type="match status" value="1"/>
</dbReference>
<evidence type="ECO:0000259" key="11">
    <source>
        <dbReference type="PROSITE" id="PS50109"/>
    </source>
</evidence>
<accession>A0A9D7F430</accession>
<evidence type="ECO:0000256" key="10">
    <source>
        <dbReference type="SAM" id="Phobius"/>
    </source>
</evidence>
<dbReference type="PANTHER" id="PTHR43065">
    <property type="entry name" value="SENSOR HISTIDINE KINASE"/>
    <property type="match status" value="1"/>
</dbReference>
<dbReference type="SUPFAM" id="SSF47384">
    <property type="entry name" value="Homodimeric domain of signal transducing histidine kinase"/>
    <property type="match status" value="1"/>
</dbReference>
<evidence type="ECO:0000256" key="4">
    <source>
        <dbReference type="ARBA" id="ARBA00022679"/>
    </source>
</evidence>
<feature type="compositionally biased region" description="Basic and acidic residues" evidence="9">
    <location>
        <begin position="140"/>
        <end position="158"/>
    </location>
</feature>
<keyword evidence="7" id="KW-0067">ATP-binding</keyword>
<dbReference type="Pfam" id="PF02518">
    <property type="entry name" value="HATPase_c"/>
    <property type="match status" value="1"/>
</dbReference>
<dbReference type="Pfam" id="PF00512">
    <property type="entry name" value="HisKA"/>
    <property type="match status" value="1"/>
</dbReference>
<evidence type="ECO:0000313" key="15">
    <source>
        <dbReference type="Proteomes" id="UP000886602"/>
    </source>
</evidence>
<dbReference type="EMBL" id="JADJNC010000003">
    <property type="protein sequence ID" value="MBK7421704.1"/>
    <property type="molecule type" value="Genomic_DNA"/>
</dbReference>
<dbReference type="PANTHER" id="PTHR43065:SF10">
    <property type="entry name" value="PEROXIDE STRESS-ACTIVATED HISTIDINE KINASE MAK3"/>
    <property type="match status" value="1"/>
</dbReference>
<dbReference type="InterPro" id="IPR000700">
    <property type="entry name" value="PAS-assoc_C"/>
</dbReference>
<evidence type="ECO:0000313" key="14">
    <source>
        <dbReference type="EMBL" id="MBK7421704.1"/>
    </source>
</evidence>